<evidence type="ECO:0000256" key="1">
    <source>
        <dbReference type="ARBA" id="ARBA00004123"/>
    </source>
</evidence>
<proteinExistence type="inferred from homology"/>
<dbReference type="Pfam" id="PF08612">
    <property type="entry name" value="Med20"/>
    <property type="match status" value="1"/>
</dbReference>
<comment type="function">
    <text evidence="6">Component of the Mediator complex, a coactivator involved in the regulated transcription of nearly all RNA polymerase II-dependent genes. Mediator functions as a bridge to convey information from gene-specific regulatory proteins to the basal RNA polymerase II transcription machinery. Mediator is recruited to promoters by direct interactions with regulatory proteins and serves as a scaffold for the assembly of a functional preinitiation complex with RNA polymerase II and the general transcription factors.</text>
</comment>
<reference evidence="8" key="2">
    <citation type="submission" date="2020-10" db="UniProtKB">
        <authorList>
            <consortium name="WormBaseParasite"/>
        </authorList>
    </citation>
    <scope>IDENTIFICATION</scope>
</reference>
<evidence type="ECO:0000256" key="6">
    <source>
        <dbReference type="RuleBase" id="RU364152"/>
    </source>
</evidence>
<keyword evidence="6" id="KW-0804">Transcription</keyword>
<name>A0A7E4US75_PANRE</name>
<dbReference type="InterPro" id="IPR013921">
    <property type="entry name" value="Mediator_Med20"/>
</dbReference>
<keyword evidence="6" id="KW-0805">Transcription regulation</keyword>
<evidence type="ECO:0000256" key="5">
    <source>
        <dbReference type="ARBA" id="ARBA00031954"/>
    </source>
</evidence>
<dbReference type="PANTHER" id="PTHR12465">
    <property type="entry name" value="UBIQUITIN SPECIFIC PROTEASE HOMOLOG 49"/>
    <property type="match status" value="1"/>
</dbReference>
<evidence type="ECO:0000313" key="8">
    <source>
        <dbReference type="WBParaSite" id="Pan_g12207.t1"/>
    </source>
</evidence>
<comment type="similarity">
    <text evidence="2 6">Belongs to the Mediator complex subunit 20 family.</text>
</comment>
<accession>A0A7E4US75</accession>
<evidence type="ECO:0000256" key="3">
    <source>
        <dbReference type="ARBA" id="ARBA00019690"/>
    </source>
</evidence>
<dbReference type="PANTHER" id="PTHR12465:SF0">
    <property type="entry name" value="MEDIATOR OF RNA POLYMERASE II TRANSCRIPTION SUBUNIT 20"/>
    <property type="match status" value="1"/>
</dbReference>
<keyword evidence="4 6" id="KW-0539">Nucleus</keyword>
<dbReference type="WBParaSite" id="Pan_g12207.t1">
    <property type="protein sequence ID" value="Pan_g12207.t1"/>
    <property type="gene ID" value="Pan_g12207"/>
</dbReference>
<keyword evidence="7" id="KW-1185">Reference proteome</keyword>
<keyword evidence="6" id="KW-0010">Activator</keyword>
<evidence type="ECO:0000256" key="2">
    <source>
        <dbReference type="ARBA" id="ARBA00010743"/>
    </source>
</evidence>
<gene>
    <name evidence="6" type="primary">MED20</name>
</gene>
<dbReference type="GO" id="GO:0006357">
    <property type="term" value="P:regulation of transcription by RNA polymerase II"/>
    <property type="evidence" value="ECO:0007669"/>
    <property type="project" value="InterPro"/>
</dbReference>
<reference evidence="7" key="1">
    <citation type="journal article" date="2013" name="Genetics">
        <title>The draft genome and transcriptome of Panagrellus redivivus are shaped by the harsh demands of a free-living lifestyle.</title>
        <authorList>
            <person name="Srinivasan J."/>
            <person name="Dillman A.R."/>
            <person name="Macchietto M.G."/>
            <person name="Heikkinen L."/>
            <person name="Lakso M."/>
            <person name="Fracchia K.M."/>
            <person name="Antoshechkin I."/>
            <person name="Mortazavi A."/>
            <person name="Wong G."/>
            <person name="Sternberg P.W."/>
        </authorList>
    </citation>
    <scope>NUCLEOTIDE SEQUENCE [LARGE SCALE GENOMIC DNA]</scope>
    <source>
        <strain evidence="7">MT8872</strain>
    </source>
</reference>
<sequence>MPGVVWVFEVKHSQKALHEKALKMGAIPTTKYKVDHLMYRPTRKESGIQPVSLLHHSRFPMSTFSIGPRIDGKQSVCISDRGFDLIMPKLKVGLTPDHAGFFEVNGQEYTLNDFFIRVGVASMAHTTTKGTVVEIEFHPSAIVTNVLPLLLSFAQQFLDDNIKRSAAYFKQQKRSTNFGAQDILAQYLDVFTEMRRRSTVTGLSAF</sequence>
<evidence type="ECO:0000313" key="7">
    <source>
        <dbReference type="Proteomes" id="UP000492821"/>
    </source>
</evidence>
<organism evidence="7 8">
    <name type="scientific">Panagrellus redivivus</name>
    <name type="common">Microworm</name>
    <dbReference type="NCBI Taxonomy" id="6233"/>
    <lineage>
        <taxon>Eukaryota</taxon>
        <taxon>Metazoa</taxon>
        <taxon>Ecdysozoa</taxon>
        <taxon>Nematoda</taxon>
        <taxon>Chromadorea</taxon>
        <taxon>Rhabditida</taxon>
        <taxon>Tylenchina</taxon>
        <taxon>Panagrolaimomorpha</taxon>
        <taxon>Panagrolaimoidea</taxon>
        <taxon>Panagrolaimidae</taxon>
        <taxon>Panagrellus</taxon>
    </lineage>
</organism>
<dbReference type="GO" id="GO:0003713">
    <property type="term" value="F:transcription coactivator activity"/>
    <property type="evidence" value="ECO:0007669"/>
    <property type="project" value="TreeGrafter"/>
</dbReference>
<comment type="subcellular location">
    <subcellularLocation>
        <location evidence="1 6">Nucleus</location>
    </subcellularLocation>
</comment>
<protein>
    <recommendedName>
        <fullName evidence="3 6">Mediator of RNA polymerase II transcription subunit 20</fullName>
    </recommendedName>
    <alternativeName>
        <fullName evidence="5 6">Mediator complex subunit 20</fullName>
    </alternativeName>
</protein>
<dbReference type="AlphaFoldDB" id="A0A7E4US75"/>
<dbReference type="Proteomes" id="UP000492821">
    <property type="component" value="Unassembled WGS sequence"/>
</dbReference>
<comment type="subunit">
    <text evidence="6">Component of the Mediator complex.</text>
</comment>
<dbReference type="GO" id="GO:0016592">
    <property type="term" value="C:mediator complex"/>
    <property type="evidence" value="ECO:0007669"/>
    <property type="project" value="InterPro"/>
</dbReference>
<evidence type="ECO:0000256" key="4">
    <source>
        <dbReference type="ARBA" id="ARBA00023242"/>
    </source>
</evidence>